<comment type="caution">
    <text evidence="4">The sequence shown here is derived from an EMBL/GenBank/DDBJ whole genome shotgun (WGS) entry which is preliminary data.</text>
</comment>
<evidence type="ECO:0000259" key="3">
    <source>
        <dbReference type="Pfam" id="PF01467"/>
    </source>
</evidence>
<dbReference type="AlphaFoldDB" id="A0AAN5CN69"/>
<feature type="non-terminal residue" evidence="4">
    <location>
        <position position="1"/>
    </location>
</feature>
<dbReference type="EMBL" id="BTRK01000004">
    <property type="protein sequence ID" value="GMR47452.1"/>
    <property type="molecule type" value="Genomic_DNA"/>
</dbReference>
<sequence>RSSPSTVSRPLRIYADGVFDLFHFGHVEYLYQIKESFPSAPSLQEVIPDAEVLRYKGALPVLTAEERARSLKGTRLVDEVIDGVPFHPSIPLLDSQQFDLCAHDSTPYPAPGVEDVYEGFKRADRFLETRRAEGICTTDLINRIIRHYITYSTRSGATGEDFVLARKDQLV</sequence>
<dbReference type="GO" id="GO:0004105">
    <property type="term" value="F:choline-phosphate cytidylyltransferase activity"/>
    <property type="evidence" value="ECO:0007669"/>
    <property type="project" value="UniProtKB-EC"/>
</dbReference>
<name>A0AAN5CN69_9BILA</name>
<dbReference type="InterPro" id="IPR004821">
    <property type="entry name" value="Cyt_trans-like"/>
</dbReference>
<organism evidence="4 5">
    <name type="scientific">Pristionchus mayeri</name>
    <dbReference type="NCBI Taxonomy" id="1317129"/>
    <lineage>
        <taxon>Eukaryota</taxon>
        <taxon>Metazoa</taxon>
        <taxon>Ecdysozoa</taxon>
        <taxon>Nematoda</taxon>
        <taxon>Chromadorea</taxon>
        <taxon>Rhabditida</taxon>
        <taxon>Rhabditina</taxon>
        <taxon>Diplogasteromorpha</taxon>
        <taxon>Diplogasteroidea</taxon>
        <taxon>Neodiplogasteridae</taxon>
        <taxon>Pristionchus</taxon>
    </lineage>
</organism>
<dbReference type="PANTHER" id="PTHR10739">
    <property type="entry name" value="CYTIDYLYLTRANSFERASE"/>
    <property type="match status" value="1"/>
</dbReference>
<comment type="pathway">
    <text evidence="1">Phospholipid metabolism; phosphatidylcholine biosynthesis; phosphatidylcholine from phosphocholine: step 1/2.</text>
</comment>
<dbReference type="PANTHER" id="PTHR10739:SF13">
    <property type="entry name" value="CHOLINE-PHOSPHATE CYTIDYLYLTRANSFERASE"/>
    <property type="match status" value="1"/>
</dbReference>
<keyword evidence="5" id="KW-1185">Reference proteome</keyword>
<dbReference type="InterPro" id="IPR045049">
    <property type="entry name" value="Pcy1-like"/>
</dbReference>
<dbReference type="Gene3D" id="3.40.50.620">
    <property type="entry name" value="HUPs"/>
    <property type="match status" value="1"/>
</dbReference>
<evidence type="ECO:0000256" key="2">
    <source>
        <dbReference type="ARBA" id="ARBA00026101"/>
    </source>
</evidence>
<feature type="domain" description="Cytidyltransferase-like" evidence="3">
    <location>
        <begin position="14"/>
        <end position="143"/>
    </location>
</feature>
<dbReference type="Pfam" id="PF01467">
    <property type="entry name" value="CTP_transf_like"/>
    <property type="match status" value="1"/>
</dbReference>
<gene>
    <name evidence="4" type="ORF">PMAYCL1PPCAC_17647</name>
</gene>
<dbReference type="EC" id="2.7.7.15" evidence="2"/>
<dbReference type="InterPro" id="IPR014729">
    <property type="entry name" value="Rossmann-like_a/b/a_fold"/>
</dbReference>
<dbReference type="NCBIfam" id="TIGR00125">
    <property type="entry name" value="cyt_tran_rel"/>
    <property type="match status" value="1"/>
</dbReference>
<evidence type="ECO:0000313" key="4">
    <source>
        <dbReference type="EMBL" id="GMR47452.1"/>
    </source>
</evidence>
<dbReference type="Proteomes" id="UP001328107">
    <property type="component" value="Unassembled WGS sequence"/>
</dbReference>
<dbReference type="SUPFAM" id="SSF52374">
    <property type="entry name" value="Nucleotidylyl transferase"/>
    <property type="match status" value="1"/>
</dbReference>
<evidence type="ECO:0000256" key="1">
    <source>
        <dbReference type="ARBA" id="ARBA00025706"/>
    </source>
</evidence>
<proteinExistence type="predicted"/>
<dbReference type="GO" id="GO:0031210">
    <property type="term" value="F:phosphatidylcholine binding"/>
    <property type="evidence" value="ECO:0007669"/>
    <property type="project" value="TreeGrafter"/>
</dbReference>
<reference evidence="5" key="1">
    <citation type="submission" date="2022-10" db="EMBL/GenBank/DDBJ databases">
        <title>Genome assembly of Pristionchus species.</title>
        <authorList>
            <person name="Yoshida K."/>
            <person name="Sommer R.J."/>
        </authorList>
    </citation>
    <scope>NUCLEOTIDE SEQUENCE [LARGE SCALE GENOMIC DNA]</scope>
    <source>
        <strain evidence="5">RS5460</strain>
    </source>
</reference>
<feature type="non-terminal residue" evidence="4">
    <location>
        <position position="171"/>
    </location>
</feature>
<accession>A0AAN5CN69</accession>
<protein>
    <recommendedName>
        <fullName evidence="2">choline-phosphate cytidylyltransferase</fullName>
        <ecNumber evidence="2">2.7.7.15</ecNumber>
    </recommendedName>
</protein>
<evidence type="ECO:0000313" key="5">
    <source>
        <dbReference type="Proteomes" id="UP001328107"/>
    </source>
</evidence>